<dbReference type="GO" id="GO:0006508">
    <property type="term" value="P:proteolysis"/>
    <property type="evidence" value="ECO:0007669"/>
    <property type="project" value="UniProtKB-KW"/>
</dbReference>
<dbReference type="PANTHER" id="PTHR12947">
    <property type="entry name" value="AMSH-LIKE PROTEASE"/>
    <property type="match status" value="1"/>
</dbReference>
<evidence type="ECO:0000256" key="5">
    <source>
        <dbReference type="ARBA" id="ARBA00022786"/>
    </source>
</evidence>
<feature type="compositionally biased region" description="Polar residues" evidence="10">
    <location>
        <begin position="184"/>
        <end position="196"/>
    </location>
</feature>
<evidence type="ECO:0000256" key="7">
    <source>
        <dbReference type="ARBA" id="ARBA00022833"/>
    </source>
</evidence>
<dbReference type="GO" id="GO:0016020">
    <property type="term" value="C:membrane"/>
    <property type="evidence" value="ECO:0007669"/>
    <property type="project" value="TreeGrafter"/>
</dbReference>
<dbReference type="GO" id="GO:0046872">
    <property type="term" value="F:metal ion binding"/>
    <property type="evidence" value="ECO:0007669"/>
    <property type="project" value="UniProtKB-KW"/>
</dbReference>
<dbReference type="GO" id="GO:0140492">
    <property type="term" value="F:metal-dependent deubiquitinase activity"/>
    <property type="evidence" value="ECO:0007669"/>
    <property type="project" value="InterPro"/>
</dbReference>
<feature type="domain" description="MPN" evidence="11">
    <location>
        <begin position="217"/>
        <end position="346"/>
    </location>
</feature>
<keyword evidence="12" id="KW-1185">Reference proteome</keyword>
<organism evidence="12 13">
    <name type="scientific">Agrilus planipennis</name>
    <name type="common">Emerald ash borer</name>
    <name type="synonym">Agrilus marcopoli</name>
    <dbReference type="NCBI Taxonomy" id="224129"/>
    <lineage>
        <taxon>Eukaryota</taxon>
        <taxon>Metazoa</taxon>
        <taxon>Ecdysozoa</taxon>
        <taxon>Arthropoda</taxon>
        <taxon>Hexapoda</taxon>
        <taxon>Insecta</taxon>
        <taxon>Pterygota</taxon>
        <taxon>Neoptera</taxon>
        <taxon>Endopterygota</taxon>
        <taxon>Coleoptera</taxon>
        <taxon>Polyphaga</taxon>
        <taxon>Elateriformia</taxon>
        <taxon>Buprestoidea</taxon>
        <taxon>Buprestidae</taxon>
        <taxon>Agrilinae</taxon>
        <taxon>Agrilus</taxon>
    </lineage>
</organism>
<dbReference type="PANTHER" id="PTHR12947:SF13">
    <property type="entry name" value="FI19924P1"/>
    <property type="match status" value="1"/>
</dbReference>
<dbReference type="PROSITE" id="PS50249">
    <property type="entry name" value="MPN"/>
    <property type="match status" value="1"/>
</dbReference>
<keyword evidence="4" id="KW-0479">Metal-binding</keyword>
<dbReference type="Gene3D" id="3.40.140.10">
    <property type="entry name" value="Cytidine Deaminase, domain 2"/>
    <property type="match status" value="1"/>
</dbReference>
<name>A0A7F5R8Y9_AGRPL</name>
<evidence type="ECO:0000313" key="13">
    <source>
        <dbReference type="RefSeq" id="XP_025832431.1"/>
    </source>
</evidence>
<feature type="coiled-coil region" evidence="9">
    <location>
        <begin position="112"/>
        <end position="143"/>
    </location>
</feature>
<dbReference type="GO" id="GO:0070536">
    <property type="term" value="P:protein K63-linked deubiquitination"/>
    <property type="evidence" value="ECO:0007669"/>
    <property type="project" value="InterPro"/>
</dbReference>
<dbReference type="SMART" id="SM00232">
    <property type="entry name" value="JAB_MPN"/>
    <property type="match status" value="1"/>
</dbReference>
<sequence length="384" mass="44397">MESEHPKVNIPDAKERIKYLTNYGSSIEVDFNVPAVRYFRSGQEMIRMANLYLEEGNLEHAYVLYIKFMTLFLEKIRRHPGFKTVPSHLKELIMSRLKTILPIAEKLKQQLMEQYTLEYKRYLDELKREEKRKEKEKADEMVINSTKPVVKGEENIPTVPIVGLDSITYPEMADENRKRPENSILPSCSKPTVNRTTKPKLSLEDSIYSQYKTLRLIVVPAKTIGEFLRIANRNTLVNKETCGILAGIAKNNQFEISHLIIPKQTGTSDTCSATNEEELSEFINDNNLFSLGWIHTHPTQTAFLSAIDLHTQYSYQRLFDESIAIVCAPRYNENEIYTLTQDYGLPLIGNCMQSGFHTHPNEKPIYKVRRINILIIIIPKKQLK</sequence>
<dbReference type="Proteomes" id="UP000192223">
    <property type="component" value="Unplaced"/>
</dbReference>
<dbReference type="InParanoid" id="A0A7F5R8Y9"/>
<protein>
    <submittedName>
        <fullName evidence="13">STAM-binding protein-like A</fullName>
    </submittedName>
</protein>
<dbReference type="OrthoDB" id="3640at2759"/>
<evidence type="ECO:0000259" key="11">
    <source>
        <dbReference type="PROSITE" id="PS50249"/>
    </source>
</evidence>
<accession>A0A7F5R8Y9</accession>
<keyword evidence="5" id="KW-0833">Ubl conjugation pathway</keyword>
<dbReference type="CDD" id="cd08066">
    <property type="entry name" value="MPN_AMSH_like"/>
    <property type="match status" value="1"/>
</dbReference>
<dbReference type="GeneID" id="108735160"/>
<gene>
    <name evidence="13" type="primary">LOC108735160</name>
</gene>
<reference evidence="13" key="1">
    <citation type="submission" date="2025-08" db="UniProtKB">
        <authorList>
            <consortium name="RefSeq"/>
        </authorList>
    </citation>
    <scope>IDENTIFICATION</scope>
    <source>
        <tissue evidence="13">Entire body</tissue>
    </source>
</reference>
<keyword evidence="7" id="KW-0862">Zinc</keyword>
<dbReference type="InterPro" id="IPR037518">
    <property type="entry name" value="MPN"/>
</dbReference>
<keyword evidence="3" id="KW-0645">Protease</keyword>
<evidence type="ECO:0000256" key="6">
    <source>
        <dbReference type="ARBA" id="ARBA00022801"/>
    </source>
</evidence>
<keyword evidence="8" id="KW-0482">Metalloprotease</keyword>
<dbReference type="Pfam" id="PF08969">
    <property type="entry name" value="USP8_dimer"/>
    <property type="match status" value="1"/>
</dbReference>
<keyword evidence="9" id="KW-0175">Coiled coil</keyword>
<feature type="region of interest" description="Disordered" evidence="10">
    <location>
        <begin position="175"/>
        <end position="196"/>
    </location>
</feature>
<evidence type="ECO:0000256" key="10">
    <source>
        <dbReference type="SAM" id="MobiDB-lite"/>
    </source>
</evidence>
<comment type="cofactor">
    <cofactor evidence="1">
        <name>Zn(2+)</name>
        <dbReference type="ChEBI" id="CHEBI:29105"/>
    </cofactor>
</comment>
<dbReference type="GO" id="GO:0061578">
    <property type="term" value="F:K63-linked deubiquitinase activity"/>
    <property type="evidence" value="ECO:0007669"/>
    <property type="project" value="InterPro"/>
</dbReference>
<dbReference type="KEGG" id="apln:108735160"/>
<evidence type="ECO:0000313" key="12">
    <source>
        <dbReference type="Proteomes" id="UP000192223"/>
    </source>
</evidence>
<evidence type="ECO:0000256" key="9">
    <source>
        <dbReference type="SAM" id="Coils"/>
    </source>
</evidence>
<evidence type="ECO:0000256" key="1">
    <source>
        <dbReference type="ARBA" id="ARBA00001947"/>
    </source>
</evidence>
<keyword evidence="6" id="KW-0378">Hydrolase</keyword>
<dbReference type="InterPro" id="IPR015063">
    <property type="entry name" value="USP8_dimer"/>
</dbReference>
<dbReference type="AlphaFoldDB" id="A0A7F5R8Y9"/>
<dbReference type="SUPFAM" id="SSF102712">
    <property type="entry name" value="JAB1/MPN domain"/>
    <property type="match status" value="1"/>
</dbReference>
<dbReference type="SUPFAM" id="SSF140856">
    <property type="entry name" value="USP8 N-terminal domain-like"/>
    <property type="match status" value="1"/>
</dbReference>
<proteinExistence type="inferred from homology"/>
<dbReference type="FunCoup" id="A0A7F5R8Y9">
    <property type="interactions" value="1499"/>
</dbReference>
<dbReference type="Pfam" id="PF01398">
    <property type="entry name" value="JAB"/>
    <property type="match status" value="1"/>
</dbReference>
<dbReference type="GO" id="GO:0005768">
    <property type="term" value="C:endosome"/>
    <property type="evidence" value="ECO:0007669"/>
    <property type="project" value="TreeGrafter"/>
</dbReference>
<dbReference type="RefSeq" id="XP_025832431.1">
    <property type="nucleotide sequence ID" value="XM_025976646.1"/>
</dbReference>
<evidence type="ECO:0000256" key="3">
    <source>
        <dbReference type="ARBA" id="ARBA00022670"/>
    </source>
</evidence>
<evidence type="ECO:0000256" key="2">
    <source>
        <dbReference type="ARBA" id="ARBA00010981"/>
    </source>
</evidence>
<evidence type="ECO:0000256" key="4">
    <source>
        <dbReference type="ARBA" id="ARBA00022723"/>
    </source>
</evidence>
<dbReference type="InterPro" id="IPR000555">
    <property type="entry name" value="JAMM/MPN+_dom"/>
</dbReference>
<comment type="similarity">
    <text evidence="2">Belongs to the peptidase M67C family.</text>
</comment>
<dbReference type="Gene3D" id="1.20.58.80">
    <property type="entry name" value="Phosphotransferase system, lactose/cellobiose-type IIA subunit"/>
    <property type="match status" value="1"/>
</dbReference>
<dbReference type="InterPro" id="IPR044098">
    <property type="entry name" value="STAMBP/STALP-like_MPN"/>
</dbReference>
<evidence type="ECO:0000256" key="8">
    <source>
        <dbReference type="ARBA" id="ARBA00023049"/>
    </source>
</evidence>